<feature type="region of interest" description="Disordered" evidence="2">
    <location>
        <begin position="1"/>
        <end position="84"/>
    </location>
</feature>
<evidence type="ECO:0000313" key="6">
    <source>
        <dbReference type="Proteomes" id="UP001055337"/>
    </source>
</evidence>
<dbReference type="PANTHER" id="PTHR33392">
    <property type="entry name" value="POLYISOPRENYL-TEICHOIC ACID--PEPTIDOGLYCAN TEICHOIC ACID TRANSFERASE TAGU"/>
    <property type="match status" value="1"/>
</dbReference>
<protein>
    <submittedName>
        <fullName evidence="5">LCP family protein</fullName>
    </submittedName>
</protein>
<keyword evidence="3" id="KW-0812">Transmembrane</keyword>
<evidence type="ECO:0000256" key="2">
    <source>
        <dbReference type="SAM" id="MobiDB-lite"/>
    </source>
</evidence>
<organism evidence="5 6">
    <name type="scientific">Mycolicibacterium crocinum</name>
    <dbReference type="NCBI Taxonomy" id="388459"/>
    <lineage>
        <taxon>Bacteria</taxon>
        <taxon>Bacillati</taxon>
        <taxon>Actinomycetota</taxon>
        <taxon>Actinomycetes</taxon>
        <taxon>Mycobacteriales</taxon>
        <taxon>Mycobacteriaceae</taxon>
        <taxon>Mycolicibacterium</taxon>
    </lineage>
</organism>
<evidence type="ECO:0000259" key="4">
    <source>
        <dbReference type="Pfam" id="PF03816"/>
    </source>
</evidence>
<name>A0ABY3TYW3_9MYCO</name>
<dbReference type="NCBIfam" id="TIGR00350">
    <property type="entry name" value="lytR_cpsA_psr"/>
    <property type="match status" value="1"/>
</dbReference>
<feature type="compositionally biased region" description="Pro residues" evidence="2">
    <location>
        <begin position="44"/>
        <end position="77"/>
    </location>
</feature>
<keyword evidence="6" id="KW-1185">Reference proteome</keyword>
<feature type="transmembrane region" description="Helical" evidence="3">
    <location>
        <begin position="90"/>
        <end position="112"/>
    </location>
</feature>
<feature type="compositionally biased region" description="Basic and acidic residues" evidence="2">
    <location>
        <begin position="8"/>
        <end position="21"/>
    </location>
</feature>
<reference evidence="5" key="1">
    <citation type="submission" date="2022-08" db="EMBL/GenBank/DDBJ databases">
        <title>Whole genome sequencing of non-tuberculosis mycobacteria type-strains.</title>
        <authorList>
            <person name="Igarashi Y."/>
            <person name="Osugi A."/>
            <person name="Mitarai S."/>
        </authorList>
    </citation>
    <scope>NUCLEOTIDE SEQUENCE</scope>
    <source>
        <strain evidence="5">JCM 16369</strain>
    </source>
</reference>
<feature type="compositionally biased region" description="Pro residues" evidence="2">
    <location>
        <begin position="22"/>
        <end position="35"/>
    </location>
</feature>
<keyword evidence="3" id="KW-0472">Membrane</keyword>
<gene>
    <name evidence="5" type="ORF">MI149_28135</name>
</gene>
<evidence type="ECO:0000313" key="5">
    <source>
        <dbReference type="EMBL" id="ULN44599.1"/>
    </source>
</evidence>
<evidence type="ECO:0000256" key="3">
    <source>
        <dbReference type="SAM" id="Phobius"/>
    </source>
</evidence>
<evidence type="ECO:0000256" key="1">
    <source>
        <dbReference type="ARBA" id="ARBA00006068"/>
    </source>
</evidence>
<dbReference type="InterPro" id="IPR004474">
    <property type="entry name" value="LytR_CpsA_psr"/>
</dbReference>
<feature type="domain" description="Cell envelope-related transcriptional attenuator" evidence="4">
    <location>
        <begin position="165"/>
        <end position="310"/>
    </location>
</feature>
<dbReference type="EMBL" id="CP092362">
    <property type="protein sequence ID" value="ULN44599.1"/>
    <property type="molecule type" value="Genomic_DNA"/>
</dbReference>
<sequence length="402" mass="42714">MPRSAPPPRREPSQVIRREPGYRPPPPPPPSPPRQAPRRQPPQRQAPPTPPPPPPQRQAPPPPPPPPRRPTQPPSATAPPKRKKRWGRRIFATLVILVLLVVGGLVGGAVWIDTSLHRVAVFDYSDRPAASSGTTWLLVGSDSRAGLTPEQQADLTTGGDLGNGRTDTILVVHIPGLGSGGPTTMVSLPRDSYVNIPGHGKDKINAAFAEGGAPLLAQTVEEATGLHLDHYAEVGFDGFAVVVDALGGVDVCPADAIDDPLAGINIPAGCQTLDGRTALGYVRSRATPRADLDRMVHQREFMAAVMHKASSPLVWVNPWRWYAVPHAAVGSLTVDSGDHVWDLARLGWALHGSTTAITVPIGEFTGSDSGSVVVWDSEAADQLFQALRTDSAIPKSVIDAQP</sequence>
<dbReference type="PANTHER" id="PTHR33392:SF6">
    <property type="entry name" value="POLYISOPRENYL-TEICHOIC ACID--PEPTIDOGLYCAN TEICHOIC ACID TRANSFERASE TAGU"/>
    <property type="match status" value="1"/>
</dbReference>
<proteinExistence type="inferred from homology"/>
<dbReference type="InterPro" id="IPR050922">
    <property type="entry name" value="LytR/CpsA/Psr_CW_biosynth"/>
</dbReference>
<accession>A0ABY3TYW3</accession>
<dbReference type="Pfam" id="PF03816">
    <property type="entry name" value="LytR_cpsA_psr"/>
    <property type="match status" value="1"/>
</dbReference>
<comment type="similarity">
    <text evidence="1">Belongs to the LytR/CpsA/Psr (LCP) family.</text>
</comment>
<dbReference type="Gene3D" id="3.40.630.190">
    <property type="entry name" value="LCP protein"/>
    <property type="match status" value="1"/>
</dbReference>
<dbReference type="Proteomes" id="UP001055337">
    <property type="component" value="Chromosome"/>
</dbReference>
<keyword evidence="3" id="KW-1133">Transmembrane helix</keyword>